<evidence type="ECO:0000313" key="6">
    <source>
        <dbReference type="EMBL" id="CAB4802234.1"/>
    </source>
</evidence>
<evidence type="ECO:0000313" key="10">
    <source>
        <dbReference type="EMBL" id="CAB5060449.1"/>
    </source>
</evidence>
<dbReference type="InterPro" id="IPR015424">
    <property type="entry name" value="PyrdxlP-dep_Trfase"/>
</dbReference>
<reference evidence="6" key="1">
    <citation type="submission" date="2020-05" db="EMBL/GenBank/DDBJ databases">
        <authorList>
            <person name="Chiriac C."/>
            <person name="Salcher M."/>
            <person name="Ghai R."/>
            <person name="Kavagutti S V."/>
        </authorList>
    </citation>
    <scope>NUCLEOTIDE SEQUENCE</scope>
</reference>
<dbReference type="NCBIfam" id="TIGR01976">
    <property type="entry name" value="am_tr_V_VC1184"/>
    <property type="match status" value="1"/>
</dbReference>
<evidence type="ECO:0000313" key="7">
    <source>
        <dbReference type="EMBL" id="CAB4941133.1"/>
    </source>
</evidence>
<dbReference type="EMBL" id="CAFAAT010000027">
    <property type="protein sequence ID" value="CAB4802234.1"/>
    <property type="molecule type" value="Genomic_DNA"/>
</dbReference>
<dbReference type="InterPro" id="IPR000192">
    <property type="entry name" value="Aminotrans_V_dom"/>
</dbReference>
<evidence type="ECO:0000313" key="2">
    <source>
        <dbReference type="EMBL" id="CAB4592827.1"/>
    </source>
</evidence>
<dbReference type="PANTHER" id="PTHR43586:SF21">
    <property type="entry name" value="PYRIDOXAL PHOSPHATE (PLP)-DEPENDENT ASPARTATE AMINOTRANSFERASE SUPERFAMILY"/>
    <property type="match status" value="1"/>
</dbReference>
<sequence>MHVANTALPRARIHFMTYDVNRIRAQFPALNSGTAFFDGPGGSQVPKSVGDAISQTITASVSNRGTTTKAEQNADAAVLGFRSAVADLLDCNPEGVVYGRSWTQITYDFSRTLAKTWKPGDEIIVTRLDHDSNVRPWVQAAEAVGATVKWAQIDINTGELAPEVIGNLLSAKTKLVAVTGASNVIGTRPDIAAISKLVHAVGALFYVDGVHLTPHTPISMKELGADFYGFSSYKLFGPHCAAIAAAPELLRTLNNDKLLPATSEVPERFEFGTLPYEIMAGVTAAIDFIADVIPNQSGTRRAKIVASMIAMERYEEELFRYMDGKLRGLPKIKLYSNASHRTPTAFFTFDGLNSSDVYKHLASKNVNAPASNFYGLEACLSLGLGDAGAIRAGLAPYSTREDVDRLISGISELL</sequence>
<dbReference type="Gene3D" id="3.90.1150.10">
    <property type="entry name" value="Aspartate Aminotransferase, domain 1"/>
    <property type="match status" value="1"/>
</dbReference>
<dbReference type="PANTHER" id="PTHR43586">
    <property type="entry name" value="CYSTEINE DESULFURASE"/>
    <property type="match status" value="1"/>
</dbReference>
<dbReference type="SUPFAM" id="SSF53383">
    <property type="entry name" value="PLP-dependent transferases"/>
    <property type="match status" value="1"/>
</dbReference>
<dbReference type="EMBL" id="CAEZUF010000054">
    <property type="protein sequence ID" value="CAB4592827.1"/>
    <property type="molecule type" value="Genomic_DNA"/>
</dbReference>
<dbReference type="EMBL" id="CAFBNI010000020">
    <property type="protein sequence ID" value="CAB4941133.1"/>
    <property type="molecule type" value="Genomic_DNA"/>
</dbReference>
<organism evidence="6">
    <name type="scientific">freshwater metagenome</name>
    <dbReference type="NCBI Taxonomy" id="449393"/>
    <lineage>
        <taxon>unclassified sequences</taxon>
        <taxon>metagenomes</taxon>
        <taxon>ecological metagenomes</taxon>
    </lineage>
</organism>
<dbReference type="InterPro" id="IPR015421">
    <property type="entry name" value="PyrdxlP-dep_Trfase_major"/>
</dbReference>
<gene>
    <name evidence="2" type="ORF">UFOPK1791_00660</name>
    <name evidence="3" type="ORF">UFOPK2312_00376</name>
    <name evidence="4" type="ORF">UFOPK2802_00502</name>
    <name evidence="5" type="ORF">UFOPK2982_00186</name>
    <name evidence="6" type="ORF">UFOPK3083_00417</name>
    <name evidence="7" type="ORF">UFOPK3783_00325</name>
    <name evidence="8" type="ORF">UFOPK3948_00351</name>
    <name evidence="9" type="ORF">UFOPK4113_00287</name>
    <name evidence="10" type="ORF">UFOPK4355_00267</name>
</gene>
<evidence type="ECO:0000313" key="5">
    <source>
        <dbReference type="EMBL" id="CAB4785230.1"/>
    </source>
</evidence>
<dbReference type="Pfam" id="PF00266">
    <property type="entry name" value="Aminotran_5"/>
    <property type="match status" value="1"/>
</dbReference>
<evidence type="ECO:0000313" key="9">
    <source>
        <dbReference type="EMBL" id="CAB5010908.1"/>
    </source>
</evidence>
<dbReference type="EMBL" id="CAFBOI010000022">
    <property type="protein sequence ID" value="CAB4973969.1"/>
    <property type="molecule type" value="Genomic_DNA"/>
</dbReference>
<evidence type="ECO:0000313" key="4">
    <source>
        <dbReference type="EMBL" id="CAB4740305.1"/>
    </source>
</evidence>
<evidence type="ECO:0000313" key="3">
    <source>
        <dbReference type="EMBL" id="CAB4667538.1"/>
    </source>
</evidence>
<dbReference type="Gene3D" id="3.40.640.10">
    <property type="entry name" value="Type I PLP-dependent aspartate aminotransferase-like (Major domain)"/>
    <property type="match status" value="1"/>
</dbReference>
<dbReference type="EMBL" id="CAEZYX010000036">
    <property type="protein sequence ID" value="CAB4740305.1"/>
    <property type="molecule type" value="Genomic_DNA"/>
</dbReference>
<dbReference type="AlphaFoldDB" id="A0A6J6Y2S9"/>
<feature type="domain" description="Aminotransferase class V" evidence="1">
    <location>
        <begin position="36"/>
        <end position="406"/>
    </location>
</feature>
<evidence type="ECO:0000259" key="1">
    <source>
        <dbReference type="Pfam" id="PF00266"/>
    </source>
</evidence>
<name>A0A6J6Y2S9_9ZZZZ</name>
<dbReference type="EMBL" id="CAEZWY010000024">
    <property type="protein sequence ID" value="CAB4667538.1"/>
    <property type="molecule type" value="Genomic_DNA"/>
</dbReference>
<protein>
    <submittedName>
        <fullName evidence="6">Unannotated protein</fullName>
    </submittedName>
</protein>
<dbReference type="EMBL" id="CAFBQT010000019">
    <property type="protein sequence ID" value="CAB5060449.1"/>
    <property type="molecule type" value="Genomic_DNA"/>
</dbReference>
<dbReference type="InterPro" id="IPR015422">
    <property type="entry name" value="PyrdxlP-dep_Trfase_small"/>
</dbReference>
<accession>A0A6J6Y2S9</accession>
<evidence type="ECO:0000313" key="8">
    <source>
        <dbReference type="EMBL" id="CAB4973969.1"/>
    </source>
</evidence>
<proteinExistence type="predicted"/>
<dbReference type="InterPro" id="IPR011340">
    <property type="entry name" value="Cys_dSase-rel"/>
</dbReference>
<dbReference type="EMBL" id="CAFBPL010000018">
    <property type="protein sequence ID" value="CAB5010908.1"/>
    <property type="molecule type" value="Genomic_DNA"/>
</dbReference>
<dbReference type="EMBL" id="CAFAAE010000014">
    <property type="protein sequence ID" value="CAB4785230.1"/>
    <property type="molecule type" value="Genomic_DNA"/>
</dbReference>